<feature type="signal peptide" evidence="1">
    <location>
        <begin position="1"/>
        <end position="19"/>
    </location>
</feature>
<feature type="chain" id="PRO_5043706816" evidence="1">
    <location>
        <begin position="20"/>
        <end position="183"/>
    </location>
</feature>
<keyword evidence="3" id="KW-1185">Reference proteome</keyword>
<proteinExistence type="predicted"/>
<reference evidence="2" key="1">
    <citation type="submission" date="2022-06" db="EMBL/GenBank/DDBJ databases">
        <authorList>
            <consortium name="SYNGENTA / RWTH Aachen University"/>
        </authorList>
    </citation>
    <scope>NUCLEOTIDE SEQUENCE</scope>
</reference>
<comment type="caution">
    <text evidence="2">The sequence shown here is derived from an EMBL/GenBank/DDBJ whole genome shotgun (WGS) entry which is preliminary data.</text>
</comment>
<evidence type="ECO:0000256" key="1">
    <source>
        <dbReference type="SAM" id="SignalP"/>
    </source>
</evidence>
<evidence type="ECO:0000313" key="3">
    <source>
        <dbReference type="Proteomes" id="UP001153365"/>
    </source>
</evidence>
<keyword evidence="1" id="KW-0732">Signal</keyword>
<gene>
    <name evidence="2" type="ORF">PPACK8108_LOCUS12008</name>
</gene>
<protein>
    <submittedName>
        <fullName evidence="2">Expressed protein</fullName>
    </submittedName>
</protein>
<organism evidence="2 3">
    <name type="scientific">Phakopsora pachyrhizi</name>
    <name type="common">Asian soybean rust disease fungus</name>
    <dbReference type="NCBI Taxonomy" id="170000"/>
    <lineage>
        <taxon>Eukaryota</taxon>
        <taxon>Fungi</taxon>
        <taxon>Dikarya</taxon>
        <taxon>Basidiomycota</taxon>
        <taxon>Pucciniomycotina</taxon>
        <taxon>Pucciniomycetes</taxon>
        <taxon>Pucciniales</taxon>
        <taxon>Phakopsoraceae</taxon>
        <taxon>Phakopsora</taxon>
    </lineage>
</organism>
<dbReference type="Proteomes" id="UP001153365">
    <property type="component" value="Unassembled WGS sequence"/>
</dbReference>
<dbReference type="AlphaFoldDB" id="A0AAV0B151"/>
<dbReference type="EMBL" id="CALTRL010002839">
    <property type="protein sequence ID" value="CAH7676902.1"/>
    <property type="molecule type" value="Genomic_DNA"/>
</dbReference>
<accession>A0AAV0B151</accession>
<sequence>MLFCKFLLIFSLMCYGALAAPIMRVFWAAFPLLNLPVFKFLIHPQESLKLLLGLERGFQEIKDLELSMSAFRLQKLILGDQKVFLKEIDGKIENEATTFANVMRLDNKKQFENIPFRLPLNTKDLHESIYNSLVEVVNDPKIIGLQRIPNPKLTQKRLSELKPISEPIADINILRTAVAHSKL</sequence>
<name>A0AAV0B151_PHAPC</name>
<evidence type="ECO:0000313" key="2">
    <source>
        <dbReference type="EMBL" id="CAH7676902.1"/>
    </source>
</evidence>